<dbReference type="GO" id="GO:0070530">
    <property type="term" value="F:K63-linked polyubiquitin modification-dependent protein binding"/>
    <property type="evidence" value="ECO:0007669"/>
    <property type="project" value="InterPro"/>
</dbReference>
<sequence>MENQESFIAVKPSMDCSGLPDGSDDEDSFVVLETSSTISENMPSSSMNGDVLPLFRTSKVREMQNLIKMEISQITSNSVPEMPAVVDPLDAVASSVAKITISPDSSYEEIQKQVEELIKENETLKNIIAQNNMSMKTQFDRFVRYRDEVTHVMKTYKEKLIEAKNCIDKFKEENAKLGGEVEIYINIKRLHEEEIIKLKERVRKQEDFSIGEILSEATASTNELQTEIANANQKTEELIAENVKLNSEVQNLKEKIEDLQTKLTEAVDNNKTLDEENKKLFSKVENMPKLQQDLSSKHQELKKLTEQLVHAPRLEEQVQTKQEEINVLQFDLSVLTKEVTKLRKENEDLKYKLCNASQESEQFVQSAKTAAHYEEELKLEIENVKKALQDAKNLSAVQMKENHKLRAQLKGLQEKYDSNLVEDYNQVKRQLSISQQTITALEAEREAKGQEIFQLRKLLEESENDEIFALKEQLTVYKSDFEAEKESKATLKREKDQIAEDLQNVQKRNKQLQNEIETLRARNEPPKAEGYKCPKCDFGFTTYQSLENHVHRCLDLEGFP</sequence>
<protein>
    <recommendedName>
        <fullName evidence="9">CCHC NOA-type domain-containing protein</fullName>
    </recommendedName>
</protein>
<evidence type="ECO:0000256" key="3">
    <source>
        <dbReference type="ARBA" id="ARBA00022723"/>
    </source>
</evidence>
<feature type="domain" description="CCHC NOA-type" evidence="9">
    <location>
        <begin position="525"/>
        <end position="555"/>
    </location>
</feature>
<dbReference type="Gene3D" id="1.20.5.990">
    <property type="entry name" value="Nemo cc2-lz domain - 1d5 darpin complex"/>
    <property type="match status" value="1"/>
</dbReference>
<evidence type="ECO:0000256" key="7">
    <source>
        <dbReference type="PROSITE-ProRule" id="PRU01142"/>
    </source>
</evidence>
<evidence type="ECO:0000256" key="5">
    <source>
        <dbReference type="ARBA" id="ARBA00022833"/>
    </source>
</evidence>
<name>A0AA38I0B1_9CUCU</name>
<evidence type="ECO:0000259" key="9">
    <source>
        <dbReference type="PROSITE" id="PS51801"/>
    </source>
</evidence>
<comment type="subcellular location">
    <subcellularLocation>
        <location evidence="1">Cytoplasm</location>
    </subcellularLocation>
</comment>
<evidence type="ECO:0000256" key="2">
    <source>
        <dbReference type="ARBA" id="ARBA00022490"/>
    </source>
</evidence>
<keyword evidence="11" id="KW-1185">Reference proteome</keyword>
<dbReference type="PANTHER" id="PTHR31553:SF1">
    <property type="entry name" value="NF-KAPPA-B ESSENTIAL MODULATOR"/>
    <property type="match status" value="1"/>
</dbReference>
<reference evidence="10" key="1">
    <citation type="journal article" date="2023" name="G3 (Bethesda)">
        <title>Whole genome assemblies of Zophobas morio and Tenebrio molitor.</title>
        <authorList>
            <person name="Kaur S."/>
            <person name="Stinson S.A."/>
            <person name="diCenzo G.C."/>
        </authorList>
    </citation>
    <scope>NUCLEOTIDE SEQUENCE</scope>
    <source>
        <strain evidence="10">QUZm001</strain>
    </source>
</reference>
<dbReference type="GO" id="GO:0008270">
    <property type="term" value="F:zinc ion binding"/>
    <property type="evidence" value="ECO:0007669"/>
    <property type="project" value="UniProtKB-KW"/>
</dbReference>
<evidence type="ECO:0000256" key="6">
    <source>
        <dbReference type="ARBA" id="ARBA00023054"/>
    </source>
</evidence>
<keyword evidence="3" id="KW-0479">Metal-binding</keyword>
<comment type="caution">
    <text evidence="10">The sequence shown here is derived from an EMBL/GenBank/DDBJ whole genome shotgun (WGS) entry which is preliminary data.</text>
</comment>
<dbReference type="PROSITE" id="PS51801">
    <property type="entry name" value="ZF_CCHC_NOA"/>
    <property type="match status" value="1"/>
</dbReference>
<feature type="coiled-coil region" evidence="8">
    <location>
        <begin position="332"/>
        <end position="394"/>
    </location>
</feature>
<keyword evidence="2" id="KW-0963">Cytoplasm</keyword>
<evidence type="ECO:0000313" key="10">
    <source>
        <dbReference type="EMBL" id="KAJ3645717.1"/>
    </source>
</evidence>
<proteinExistence type="predicted"/>
<organism evidence="10 11">
    <name type="scientific">Zophobas morio</name>
    <dbReference type="NCBI Taxonomy" id="2755281"/>
    <lineage>
        <taxon>Eukaryota</taxon>
        <taxon>Metazoa</taxon>
        <taxon>Ecdysozoa</taxon>
        <taxon>Arthropoda</taxon>
        <taxon>Hexapoda</taxon>
        <taxon>Insecta</taxon>
        <taxon>Pterygota</taxon>
        <taxon>Neoptera</taxon>
        <taxon>Endopterygota</taxon>
        <taxon>Coleoptera</taxon>
        <taxon>Polyphaga</taxon>
        <taxon>Cucujiformia</taxon>
        <taxon>Tenebrionidae</taxon>
        <taxon>Zophobas</taxon>
    </lineage>
</organism>
<keyword evidence="6 8" id="KW-0175">Coiled coil</keyword>
<feature type="coiled-coil region" evidence="8">
    <location>
        <begin position="214"/>
        <end position="307"/>
    </location>
</feature>
<dbReference type="GO" id="GO:0043122">
    <property type="term" value="P:regulation of canonical NF-kappaB signal transduction"/>
    <property type="evidence" value="ECO:0007669"/>
    <property type="project" value="TreeGrafter"/>
</dbReference>
<dbReference type="GO" id="GO:0005634">
    <property type="term" value="C:nucleus"/>
    <property type="evidence" value="ECO:0007669"/>
    <property type="project" value="TreeGrafter"/>
</dbReference>
<feature type="coiled-coil region" evidence="8">
    <location>
        <begin position="481"/>
        <end position="522"/>
    </location>
</feature>
<dbReference type="AlphaFoldDB" id="A0AA38I0B1"/>
<keyword evidence="4 7" id="KW-0863">Zinc-finger</keyword>
<evidence type="ECO:0000256" key="8">
    <source>
        <dbReference type="SAM" id="Coils"/>
    </source>
</evidence>
<keyword evidence="5" id="KW-0862">Zinc</keyword>
<dbReference type="EMBL" id="JALNTZ010000007">
    <property type="protein sequence ID" value="KAJ3645717.1"/>
    <property type="molecule type" value="Genomic_DNA"/>
</dbReference>
<dbReference type="PANTHER" id="PTHR31553">
    <property type="entry name" value="NF-KAPPA-B ESSENTIAL MODULATOR"/>
    <property type="match status" value="1"/>
</dbReference>
<dbReference type="Gene3D" id="1.20.5.390">
    <property type="entry name" value="L1 transposable element, trimerization domain"/>
    <property type="match status" value="1"/>
</dbReference>
<gene>
    <name evidence="10" type="ORF">Zmor_023355</name>
</gene>
<dbReference type="Proteomes" id="UP001168821">
    <property type="component" value="Unassembled WGS sequence"/>
</dbReference>
<dbReference type="InterPro" id="IPR051301">
    <property type="entry name" value="Optineurin/NFkB_EssMod"/>
</dbReference>
<evidence type="ECO:0000256" key="1">
    <source>
        <dbReference type="ARBA" id="ARBA00004496"/>
    </source>
</evidence>
<dbReference type="GO" id="GO:0005737">
    <property type="term" value="C:cytoplasm"/>
    <property type="evidence" value="ECO:0007669"/>
    <property type="project" value="UniProtKB-SubCell"/>
</dbReference>
<evidence type="ECO:0000313" key="11">
    <source>
        <dbReference type="Proteomes" id="UP001168821"/>
    </source>
</evidence>
<dbReference type="InterPro" id="IPR034735">
    <property type="entry name" value="NEMO_ZF"/>
</dbReference>
<evidence type="ECO:0000256" key="4">
    <source>
        <dbReference type="ARBA" id="ARBA00022771"/>
    </source>
</evidence>
<accession>A0AA38I0B1</accession>